<dbReference type="Proteomes" id="UP001212189">
    <property type="component" value="Chromosome"/>
</dbReference>
<evidence type="ECO:0000256" key="4">
    <source>
        <dbReference type="ARBA" id="ARBA00022692"/>
    </source>
</evidence>
<dbReference type="GO" id="GO:0005886">
    <property type="term" value="C:plasma membrane"/>
    <property type="evidence" value="ECO:0007669"/>
    <property type="project" value="UniProtKB-SubCell"/>
</dbReference>
<feature type="transmembrane region" description="Helical" evidence="7">
    <location>
        <begin position="92"/>
        <end position="115"/>
    </location>
</feature>
<gene>
    <name evidence="8" type="primary">nrfD</name>
    <name evidence="8" type="ORF">O6P33_08940</name>
</gene>
<sequence length="385" mass="41992">MNSLVTEVLVPRYGLAWYPWAVQYFFLIALSYCTLWLSAPGLLGAKSWRTTSRLALLACVSTTLVAPVALLADLHQPLRFWHFYAHPTPWSWMSVGSFILPLYLGVVLALAYFVWRPAIQAQRAAQGLLGAYARLLSLGNWQAPAFFIPLLTLAALLISTGIILYTGAEIAVVKGRPLWNTNWLIPMFATTGMLGACGLVLLLNRISGTNKSATNKQVLSILILSCLASGLIALTWYLDGANALSGSVATAIDSVRGNPTWRTMTTWGLTAGITLMALAWLLRSRHRLQVHAWIAGLLALHVAWMFRWAVLMDVQTVARNTAGFNDYSIALGSSGWLGVIGIFGLWLAAILLIDLFVPWRGIGQHHNLDIDAPPSVVAKGAVHHG</sequence>
<feature type="transmembrane region" description="Helical" evidence="7">
    <location>
        <begin position="185"/>
        <end position="206"/>
    </location>
</feature>
<evidence type="ECO:0000256" key="3">
    <source>
        <dbReference type="ARBA" id="ARBA00022475"/>
    </source>
</evidence>
<keyword evidence="4 7" id="KW-0812">Transmembrane</keyword>
<evidence type="ECO:0000313" key="9">
    <source>
        <dbReference type="Proteomes" id="UP001212189"/>
    </source>
</evidence>
<evidence type="ECO:0000313" key="8">
    <source>
        <dbReference type="EMBL" id="WBE24498.1"/>
    </source>
</evidence>
<keyword evidence="6 7" id="KW-0472">Membrane</keyword>
<dbReference type="AlphaFoldDB" id="A0AAE9VNH6"/>
<feature type="transmembrane region" description="Helical" evidence="7">
    <location>
        <begin position="336"/>
        <end position="357"/>
    </location>
</feature>
<comment type="subcellular location">
    <subcellularLocation>
        <location evidence="1">Cell membrane</location>
        <topology evidence="1">Multi-pass membrane protein</topology>
    </subcellularLocation>
</comment>
<reference evidence="8 9" key="1">
    <citation type="submission" date="2022-12" db="EMBL/GenBank/DDBJ databases">
        <title>Coexistence and Characterization of a Novel Tigecycline Resistance gene tet(X) variant and blaNDM-1 in a Pseudomonas caeni Isolate of Chicken Origin.</title>
        <authorList>
            <person name="Lu X."/>
            <person name="Zhang L."/>
            <person name="Li R."/>
            <person name="Wang Z."/>
        </authorList>
    </citation>
    <scope>NUCLEOTIDE SEQUENCE [LARGE SCALE GENOMIC DNA]</scope>
    <source>
        <strain evidence="8 9">CE14</strain>
    </source>
</reference>
<dbReference type="InterPro" id="IPR005614">
    <property type="entry name" value="NrfD-like"/>
</dbReference>
<dbReference type="RefSeq" id="WP_269817442.1">
    <property type="nucleotide sequence ID" value="NZ_CP114976.1"/>
</dbReference>
<keyword evidence="3" id="KW-1003">Cell membrane</keyword>
<feature type="transmembrane region" description="Helical" evidence="7">
    <location>
        <begin position="264"/>
        <end position="283"/>
    </location>
</feature>
<evidence type="ECO:0000256" key="2">
    <source>
        <dbReference type="ARBA" id="ARBA00008929"/>
    </source>
</evidence>
<dbReference type="KEGG" id="dce:O6P33_08940"/>
<organism evidence="8 9">
    <name type="scientific">Denitrificimonas caeni</name>
    <dbReference type="NCBI Taxonomy" id="521720"/>
    <lineage>
        <taxon>Bacteria</taxon>
        <taxon>Pseudomonadati</taxon>
        <taxon>Pseudomonadota</taxon>
        <taxon>Gammaproteobacteria</taxon>
        <taxon>Pseudomonadales</taxon>
        <taxon>Pseudomonadaceae</taxon>
        <taxon>Denitrificimonas</taxon>
    </lineage>
</organism>
<feature type="transmembrane region" description="Helical" evidence="7">
    <location>
        <begin position="290"/>
        <end position="310"/>
    </location>
</feature>
<dbReference type="Gene3D" id="1.20.1630.10">
    <property type="entry name" value="Formate dehydrogenase/DMSO reductase domain"/>
    <property type="match status" value="1"/>
</dbReference>
<protein>
    <submittedName>
        <fullName evidence="8">Polysulfide reductase NrfD</fullName>
    </submittedName>
</protein>
<evidence type="ECO:0000256" key="7">
    <source>
        <dbReference type="SAM" id="Phobius"/>
    </source>
</evidence>
<keyword evidence="5 7" id="KW-1133">Transmembrane helix</keyword>
<proteinExistence type="inferred from homology"/>
<accession>A0AAE9VNH6</accession>
<feature type="transmembrane region" description="Helical" evidence="7">
    <location>
        <begin position="144"/>
        <end position="165"/>
    </location>
</feature>
<dbReference type="EMBL" id="CP114976">
    <property type="protein sequence ID" value="WBE24498.1"/>
    <property type="molecule type" value="Genomic_DNA"/>
</dbReference>
<evidence type="ECO:0000256" key="6">
    <source>
        <dbReference type="ARBA" id="ARBA00023136"/>
    </source>
</evidence>
<dbReference type="PANTHER" id="PTHR34856">
    <property type="entry name" value="PROTEIN NRFD"/>
    <property type="match status" value="1"/>
</dbReference>
<dbReference type="InterPro" id="IPR052049">
    <property type="entry name" value="Electron_transfer_protein"/>
</dbReference>
<evidence type="ECO:0000256" key="5">
    <source>
        <dbReference type="ARBA" id="ARBA00022989"/>
    </source>
</evidence>
<evidence type="ECO:0000256" key="1">
    <source>
        <dbReference type="ARBA" id="ARBA00004651"/>
    </source>
</evidence>
<dbReference type="PANTHER" id="PTHR34856:SF2">
    <property type="entry name" value="PROTEIN NRFD"/>
    <property type="match status" value="1"/>
</dbReference>
<comment type="similarity">
    <text evidence="2">Belongs to the NrfD family.</text>
</comment>
<name>A0AAE9VNH6_9GAMM</name>
<keyword evidence="9" id="KW-1185">Reference proteome</keyword>
<dbReference type="Pfam" id="PF03916">
    <property type="entry name" value="NrfD"/>
    <property type="match status" value="1"/>
</dbReference>
<feature type="transmembrane region" description="Helical" evidence="7">
    <location>
        <begin position="218"/>
        <end position="238"/>
    </location>
</feature>
<feature type="transmembrane region" description="Helical" evidence="7">
    <location>
        <begin position="20"/>
        <end position="42"/>
    </location>
</feature>
<feature type="transmembrane region" description="Helical" evidence="7">
    <location>
        <begin position="54"/>
        <end position="72"/>
    </location>
</feature>